<evidence type="ECO:0000313" key="3">
    <source>
        <dbReference type="Proteomes" id="UP000000851"/>
    </source>
</evidence>
<accession>C7PVI5</accession>
<dbReference type="EMBL" id="CP001700">
    <property type="protein sequence ID" value="ACU69341.1"/>
    <property type="molecule type" value="Genomic_DNA"/>
</dbReference>
<dbReference type="AlphaFoldDB" id="C7PVI5"/>
<dbReference type="Proteomes" id="UP000000851">
    <property type="component" value="Chromosome"/>
</dbReference>
<dbReference type="OrthoDB" id="4554725at2"/>
<dbReference type="KEGG" id="cai:Caci_0389"/>
<name>C7PVI5_CATAD</name>
<evidence type="ECO:0000313" key="2">
    <source>
        <dbReference type="EMBL" id="ACU69341.1"/>
    </source>
</evidence>
<organism evidence="2 3">
    <name type="scientific">Catenulispora acidiphila (strain DSM 44928 / JCM 14897 / NBRC 102108 / NRRL B-24433 / ID139908)</name>
    <dbReference type="NCBI Taxonomy" id="479433"/>
    <lineage>
        <taxon>Bacteria</taxon>
        <taxon>Bacillati</taxon>
        <taxon>Actinomycetota</taxon>
        <taxon>Actinomycetes</taxon>
        <taxon>Catenulisporales</taxon>
        <taxon>Catenulisporaceae</taxon>
        <taxon>Catenulispora</taxon>
    </lineage>
</organism>
<protein>
    <submittedName>
        <fullName evidence="2">WGR domain-containing protein</fullName>
    </submittedName>
</protein>
<dbReference type="HOGENOM" id="CLU_006807_1_1_11"/>
<dbReference type="eggNOG" id="COG3831">
    <property type="taxonomic scope" value="Bacteria"/>
</dbReference>
<gene>
    <name evidence="2" type="ordered locus">Caci_0389</name>
</gene>
<dbReference type="STRING" id="479433.Caci_0389"/>
<feature type="domain" description="DUF4132" evidence="1">
    <location>
        <begin position="854"/>
        <end position="1036"/>
    </location>
</feature>
<evidence type="ECO:0000259" key="1">
    <source>
        <dbReference type="Pfam" id="PF13569"/>
    </source>
</evidence>
<dbReference type="Pfam" id="PF13569">
    <property type="entry name" value="DUF4132"/>
    <property type="match status" value="1"/>
</dbReference>
<dbReference type="InParanoid" id="C7PVI5"/>
<sequence length="1127" mass="121782">MSGATNAPTAVSEDTCQIPGAMRRLVIPRRGDVPSEPVAVDPKAAAYYAAWFDEQSPIVAGIVDHGHSEADLVEEYRASKGDLVIATPLAAAVAAAMTISQSTPAYENPAGIVDAWIATRGLAFAAAAAVELFGVKTSGRTSKGEQASAWLCRKDGAYEDIPHGIAVRVRQHLASAGEQDYAEVADVLARYRLSLASPTTSGQVLSRMLTSFLTPENVDWVESDFAFVSRAHYSAWLALASITTEEQVAALPAQKISAWGIARELSALWTALDNVGVHLLPVLTGWLAPESDPESVQRLLSIVAGIASADAFRYLVDNIDKKYFTVATQNAATTFPRRALQILGDAALRDTPRGLAAANVLRLHIVAHDELVQDELANLTPAVRDHVEKIRAANVPVPDAETDSLPTLFVSPPWLTAVKPARPVVITGLEAPTETVLAWRDGEKEQWASAELITNPQWKLESWKDIADRISTGGSAGWYANGHFAVEAPEDLVRSVLTSWEPDSWQSDTWIPTLVMRFGADALPPILSLARSVPASGAVFLAPFEAPEVALLAADWLSRLKTARPFALAWLTRHPGFAARTLIPAALGKAGKARSAAELTIRTLAARGFTAEITEAAAGYGDAVAQAVAAIVADDGTLTLPKTMPAVPDWAETRLLPQILLKGRQTALPEQSVKHLLLMLAVSKGTEPYAGIQMAKGICDPASLATFSWALFENWRGVDYPAKESWAFDALRWFGDDETVRRLSPMIRLWPGENGHQRAVAGLDVLADIGGTVALMHLYGISQKVKFKGLKEQATQRVTEIADDLGLTAEQLGDRLVPDLGLASSGTLSLDYGPRSFTVGFDEQLKPYVADQSGKRLKALPKPGAKDDQELAPAAHQQFSALKKDVRTLAASQIARFELAMVTQRRWTSQEFGEYFVGHPLLRHLVRRLVWVTFVDEKVGSAFRVAEDLSLADIADDEFTLADDAVIGVAHPLHIGGDVAAWSDVFADYEILQPFAQLGRTVFAFTDAEKASTRLTRFGGIETPVGKVLGLERRGWRRGAPQDAGIQGWISRALLGGGSVTATLDPGITVDYVAEWGETQRLQEVFISRHADGESYWNASAKFRELGSLDEITASELLRDLTEATTQ</sequence>
<proteinExistence type="predicted"/>
<keyword evidence="3" id="KW-1185">Reference proteome</keyword>
<dbReference type="InterPro" id="IPR025406">
    <property type="entry name" value="DUF4132"/>
</dbReference>
<dbReference type="RefSeq" id="WP_012784636.1">
    <property type="nucleotide sequence ID" value="NC_013131.1"/>
</dbReference>
<reference evidence="2 3" key="1">
    <citation type="journal article" date="2009" name="Stand. Genomic Sci.">
        <title>Complete genome sequence of Catenulispora acidiphila type strain (ID 139908).</title>
        <authorList>
            <person name="Copeland A."/>
            <person name="Lapidus A."/>
            <person name="Glavina Del Rio T."/>
            <person name="Nolan M."/>
            <person name="Lucas S."/>
            <person name="Chen F."/>
            <person name="Tice H."/>
            <person name="Cheng J.F."/>
            <person name="Bruce D."/>
            <person name="Goodwin L."/>
            <person name="Pitluck S."/>
            <person name="Mikhailova N."/>
            <person name="Pati A."/>
            <person name="Ivanova N."/>
            <person name="Mavromatis K."/>
            <person name="Chen A."/>
            <person name="Palaniappan K."/>
            <person name="Chain P."/>
            <person name="Land M."/>
            <person name="Hauser L."/>
            <person name="Chang Y.J."/>
            <person name="Jeffries C.D."/>
            <person name="Chertkov O."/>
            <person name="Brettin T."/>
            <person name="Detter J.C."/>
            <person name="Han C."/>
            <person name="Ali Z."/>
            <person name="Tindall B.J."/>
            <person name="Goker M."/>
            <person name="Bristow J."/>
            <person name="Eisen J.A."/>
            <person name="Markowitz V."/>
            <person name="Hugenholtz P."/>
            <person name="Kyrpides N.C."/>
            <person name="Klenk H.P."/>
        </authorList>
    </citation>
    <scope>NUCLEOTIDE SEQUENCE [LARGE SCALE GENOMIC DNA]</scope>
    <source>
        <strain evidence="3">DSM 44928 / JCM 14897 / NBRC 102108 / NRRL B-24433 / ID139908</strain>
    </source>
</reference>